<dbReference type="Pfam" id="PF00126">
    <property type="entry name" value="HTH_1"/>
    <property type="match status" value="1"/>
</dbReference>
<keyword evidence="2" id="KW-0805">Transcription regulation</keyword>
<dbReference type="Gene3D" id="1.10.10.10">
    <property type="entry name" value="Winged helix-like DNA-binding domain superfamily/Winged helix DNA-binding domain"/>
    <property type="match status" value="1"/>
</dbReference>
<dbReference type="InterPro" id="IPR000847">
    <property type="entry name" value="LysR_HTH_N"/>
</dbReference>
<dbReference type="EMBL" id="QGTZ01000004">
    <property type="protein sequence ID" value="PWW42379.1"/>
    <property type="molecule type" value="Genomic_DNA"/>
</dbReference>
<evidence type="ECO:0000313" key="6">
    <source>
        <dbReference type="EMBL" id="PWW42379.1"/>
    </source>
</evidence>
<dbReference type="InterPro" id="IPR036390">
    <property type="entry name" value="WH_DNA-bd_sf"/>
</dbReference>
<protein>
    <submittedName>
        <fullName evidence="6">LysR family transcriptional regulator</fullName>
    </submittedName>
</protein>
<feature type="domain" description="HTH lysR-type" evidence="5">
    <location>
        <begin position="26"/>
        <end position="83"/>
    </location>
</feature>
<dbReference type="PROSITE" id="PS50931">
    <property type="entry name" value="HTH_LYSR"/>
    <property type="match status" value="1"/>
</dbReference>
<dbReference type="Gene3D" id="3.40.190.290">
    <property type="match status" value="1"/>
</dbReference>
<dbReference type="PANTHER" id="PTHR30126:SF39">
    <property type="entry name" value="HTH-TYPE TRANSCRIPTIONAL REGULATOR CYSL"/>
    <property type="match status" value="1"/>
</dbReference>
<proteinExistence type="inferred from homology"/>
<evidence type="ECO:0000313" key="7">
    <source>
        <dbReference type="Proteomes" id="UP000247078"/>
    </source>
</evidence>
<dbReference type="SUPFAM" id="SSF46785">
    <property type="entry name" value="Winged helix' DNA-binding domain"/>
    <property type="match status" value="1"/>
</dbReference>
<dbReference type="GO" id="GO:0003700">
    <property type="term" value="F:DNA-binding transcription factor activity"/>
    <property type="evidence" value="ECO:0007669"/>
    <property type="project" value="InterPro"/>
</dbReference>
<dbReference type="Pfam" id="PF03466">
    <property type="entry name" value="LysR_substrate"/>
    <property type="match status" value="1"/>
</dbReference>
<keyword evidence="4" id="KW-0804">Transcription</keyword>
<comment type="caution">
    <text evidence="6">The sequence shown here is derived from an EMBL/GenBank/DDBJ whole genome shotgun (WGS) entry which is preliminary data.</text>
</comment>
<keyword evidence="3" id="KW-0238">DNA-binding</keyword>
<dbReference type="Proteomes" id="UP000247078">
    <property type="component" value="Unassembled WGS sequence"/>
</dbReference>
<comment type="similarity">
    <text evidence="1">Belongs to the LysR transcriptional regulatory family.</text>
</comment>
<organism evidence="6 7">
    <name type="scientific">Paenibacillus pabuli</name>
    <dbReference type="NCBI Taxonomy" id="1472"/>
    <lineage>
        <taxon>Bacteria</taxon>
        <taxon>Bacillati</taxon>
        <taxon>Bacillota</taxon>
        <taxon>Bacilli</taxon>
        <taxon>Bacillales</taxon>
        <taxon>Paenibacillaceae</taxon>
        <taxon>Paenibacillus</taxon>
    </lineage>
</organism>
<evidence type="ECO:0000256" key="1">
    <source>
        <dbReference type="ARBA" id="ARBA00009437"/>
    </source>
</evidence>
<reference evidence="6 7" key="1">
    <citation type="submission" date="2018-05" db="EMBL/GenBank/DDBJ databases">
        <title>Freshwater and sediment microbial communities from various areas in North America, analyzing microbe dynamics in response to fracking.</title>
        <authorList>
            <person name="Lamendella R."/>
        </authorList>
    </citation>
    <scope>NUCLEOTIDE SEQUENCE [LARGE SCALE GENOMIC DNA]</scope>
    <source>
        <strain evidence="6 7">DB-3</strain>
    </source>
</reference>
<accession>A0A855Y2H4</accession>
<sequence length="327" mass="37333">MNSVDVHRLNLYKVIQSYRRGVLSALNLIKLQIVELIDKHHHMTSVAELLGIKQPTVTFHMKSLEEEMGVRLFESRSGKTFLTEAGQALLHYSVKINALTQEARRVVQEYDSLYRGTLHIGASYVPATYLLPPILNTFSQEFPGIRMMLSVKPSPVIREMLIRHQIDLGVISSEPFVGPVLQAETLCEDDLVLICSPEHALAQRNVLKPEHMTQVPFALHGDESSTRRLTNQWLEQHDIRLRSTVEMDSLEAIKQLVLLGGHISFMSRMAVQWEEQHGLIKVLPIPGEQAPRHIYTVHNKDRHPSVQVNRFKEVLRDMSHSLSLFHS</sequence>
<name>A0A855Y2H4_9BACL</name>
<gene>
    <name evidence="6" type="ORF">DET56_104438</name>
</gene>
<evidence type="ECO:0000256" key="4">
    <source>
        <dbReference type="ARBA" id="ARBA00023163"/>
    </source>
</evidence>
<evidence type="ECO:0000256" key="3">
    <source>
        <dbReference type="ARBA" id="ARBA00023125"/>
    </source>
</evidence>
<dbReference type="InterPro" id="IPR036388">
    <property type="entry name" value="WH-like_DNA-bd_sf"/>
</dbReference>
<dbReference type="GO" id="GO:0000976">
    <property type="term" value="F:transcription cis-regulatory region binding"/>
    <property type="evidence" value="ECO:0007669"/>
    <property type="project" value="TreeGrafter"/>
</dbReference>
<evidence type="ECO:0000256" key="2">
    <source>
        <dbReference type="ARBA" id="ARBA00023015"/>
    </source>
</evidence>
<dbReference type="PANTHER" id="PTHR30126">
    <property type="entry name" value="HTH-TYPE TRANSCRIPTIONAL REGULATOR"/>
    <property type="match status" value="1"/>
</dbReference>
<evidence type="ECO:0000259" key="5">
    <source>
        <dbReference type="PROSITE" id="PS50931"/>
    </source>
</evidence>
<dbReference type="SUPFAM" id="SSF53850">
    <property type="entry name" value="Periplasmic binding protein-like II"/>
    <property type="match status" value="1"/>
</dbReference>
<dbReference type="AlphaFoldDB" id="A0A855Y2H4"/>
<dbReference type="InterPro" id="IPR005119">
    <property type="entry name" value="LysR_subst-bd"/>
</dbReference>